<dbReference type="EMBL" id="RDSR01000020">
    <property type="protein sequence ID" value="RNE59086.1"/>
    <property type="molecule type" value="Genomic_DNA"/>
</dbReference>
<dbReference type="AlphaFoldDB" id="A0A3M8L153"/>
<keyword evidence="3" id="KW-1185">Reference proteome</keyword>
<name>A0A3M8L153_9MICO</name>
<feature type="signal peptide" evidence="1">
    <location>
        <begin position="1"/>
        <end position="29"/>
    </location>
</feature>
<accession>A0A3M8L153</accession>
<protein>
    <recommendedName>
        <fullName evidence="4">LGFP repeat-containing protein</fullName>
    </recommendedName>
</protein>
<keyword evidence="1" id="KW-0732">Signal</keyword>
<evidence type="ECO:0008006" key="4">
    <source>
        <dbReference type="Google" id="ProtNLM"/>
    </source>
</evidence>
<dbReference type="Pfam" id="PF08310">
    <property type="entry name" value="LGFP"/>
    <property type="match status" value="13"/>
</dbReference>
<proteinExistence type="predicted"/>
<dbReference type="Proteomes" id="UP000279859">
    <property type="component" value="Unassembled WGS sequence"/>
</dbReference>
<evidence type="ECO:0000313" key="2">
    <source>
        <dbReference type="EMBL" id="RNE59086.1"/>
    </source>
</evidence>
<dbReference type="InterPro" id="IPR013207">
    <property type="entry name" value="LGFP"/>
</dbReference>
<dbReference type="RefSeq" id="WP_123046386.1">
    <property type="nucleotide sequence ID" value="NZ_RDSR01000020.1"/>
</dbReference>
<evidence type="ECO:0000256" key="1">
    <source>
        <dbReference type="SAM" id="SignalP"/>
    </source>
</evidence>
<comment type="caution">
    <text evidence="2">The sequence shown here is derived from an EMBL/GenBank/DDBJ whole genome shotgun (WGS) entry which is preliminary data.</text>
</comment>
<organism evidence="2 3">
    <name type="scientific">Cryobacterium tepidiphilum</name>
    <dbReference type="NCBI Taxonomy" id="2486026"/>
    <lineage>
        <taxon>Bacteria</taxon>
        <taxon>Bacillati</taxon>
        <taxon>Actinomycetota</taxon>
        <taxon>Actinomycetes</taxon>
        <taxon>Micrococcales</taxon>
        <taxon>Microbacteriaceae</taxon>
        <taxon>Cryobacterium</taxon>
    </lineage>
</organism>
<feature type="chain" id="PRO_5038412436" description="LGFP repeat-containing protein" evidence="1">
    <location>
        <begin position="30"/>
        <end position="1024"/>
    </location>
</feature>
<reference evidence="2 3" key="1">
    <citation type="submission" date="2018-11" db="EMBL/GenBank/DDBJ databases">
        <title>Cryobacterium sp. nov., isolated from rhizosphere soil of lettuce.</title>
        <authorList>
            <person name="Wang Y."/>
        </authorList>
    </citation>
    <scope>NUCLEOTIDE SEQUENCE [LARGE SCALE GENOMIC DNA]</scope>
    <source>
        <strain evidence="2 3">NEAU-85</strain>
    </source>
</reference>
<dbReference type="OrthoDB" id="9764271at2"/>
<sequence>MTLPFRRALTLILATSLAVSGLTAIQLLANSDDSASAVDAHDFDPGEIISDAVFYNTSTMTASSIQSFLNSKVRTCRDGYTCLKDYKQTTRTIPADPMCKKYVGASSERASTIIYKVSQACGINPQALVVLLQKEQGLVTDDWPSAGQYETATGYACPDTAPCNAEYFGFFNQVYKGAWALKRYTMPPGTGPGTEWYSDYSYQYWPGETSRVLYNPSSSCGSSSVFIKNKATTSLYWYTPYQPNNAALDAGYGLGNGCSAYGNRNFFLYFSDWFGSVRYNVGSQFATYYASIGGVNSPLGGATGPARTLSSGGSVQSFANGALYQKSGLGVHAILEPFLTTWGETGWENGALGYAISDIIQTSAGPWQKFEHGGIYQNSRGATYPVRGAIYSYYDSIDGITSEFGAPRGAERSLASGGAVQNFENGNVYWKSGIGAHPMSEPIQTTWKESGWESGPFGYPSSDVQENAAGMWQEFEDGLIYLTSNGQVLRVKDPTYSAYASVGGVVGAFGAPIRDVRALSSGGTVQNFRSGNIYWKDGLGAHPISGAIQSAWKDTGWEAGPFGYPVSDVHQDATGTWQLFEHGVIHVSTTGQVRSVLEPIFSSYSASGGVLGPLGLPSSAAQSLADGGSAQTFAKGEIYWKEGLGAHSISGAILTSWKNGGGAGGTLGYPVSDLHKDKTGSWQEFEGGIVFQSATGDVSQVHGETYDYYDSIGGVNGSFGAPLGSARTLSTGGTVQNFERGNIYWKKGIGAHPITEPIQSAWKSIGWEAGRLGYPIGEPAALAGGGVSQQFEAGSIFAAQGHSAILDGDSAAEYVAHGGPTGEFGWPVNARHCGLKDNGCVQTFQGAYLYETSATGAHFIPSAIGAVWKVPAWENGPLGYPTGGALTIAANGGGASQEFQGGRVYAPNGKTGRVALNGPVLTKYIASAGPGGVLAWPTSAGRCGLTRSGCVQSFQKGYLYWTTATGAHIVDVRIGKLWAQYGWEQSKFGYPTSDPKPYQDGVSQTFEHGTIAWTPTAGARVLAP</sequence>
<gene>
    <name evidence="2" type="ORF">EEJ31_11250</name>
</gene>
<evidence type="ECO:0000313" key="3">
    <source>
        <dbReference type="Proteomes" id="UP000279859"/>
    </source>
</evidence>